<dbReference type="PANTHER" id="PTHR47307">
    <property type="entry name" value="GLUTATHIONE-REGULATED POTASSIUM-EFFLUX SYSTEM ANCILLARY PROTEIN KEFG"/>
    <property type="match status" value="1"/>
</dbReference>
<keyword evidence="1" id="KW-0560">Oxidoreductase</keyword>
<dbReference type="GO" id="GO:0009055">
    <property type="term" value="F:electron transfer activity"/>
    <property type="evidence" value="ECO:0007669"/>
    <property type="project" value="TreeGrafter"/>
</dbReference>
<dbReference type="EMBL" id="DVMQ01000007">
    <property type="protein sequence ID" value="HIU23753.1"/>
    <property type="molecule type" value="Genomic_DNA"/>
</dbReference>
<dbReference type="InterPro" id="IPR029039">
    <property type="entry name" value="Flavoprotein-like_sf"/>
</dbReference>
<dbReference type="GO" id="GO:0003955">
    <property type="term" value="F:NAD(P)H dehydrogenase (quinone) activity"/>
    <property type="evidence" value="ECO:0007669"/>
    <property type="project" value="TreeGrafter"/>
</dbReference>
<sequence length="202" mass="22999">MTNTAKTLVIIAHPDLQNQSRVHRRWKEELDLYTDEFDVRDLYALYPNNVFSDEDIAKEQEALAAHDLIVFQFPIYWYHAPALLQNWFDNVYAFGWAYGGERANPGEPGRMLADKHFAVAVSAGDIKQNYQATGTVGFTPSEIIIPFRATANYVGATCEEEPFILFGTENNGLSDERLEESASAYITWLRTLRNNLSGQRIK</sequence>
<dbReference type="AlphaFoldDB" id="A0A9D1L578"/>
<evidence type="ECO:0000313" key="3">
    <source>
        <dbReference type="EMBL" id="HIU23753.1"/>
    </source>
</evidence>
<dbReference type="Gene3D" id="3.40.50.360">
    <property type="match status" value="1"/>
</dbReference>
<name>A0A9D1L578_9ACTN</name>
<dbReference type="Proteomes" id="UP000824078">
    <property type="component" value="Unassembled WGS sequence"/>
</dbReference>
<proteinExistence type="predicted"/>
<dbReference type="InterPro" id="IPR003680">
    <property type="entry name" value="Flavodoxin_fold"/>
</dbReference>
<dbReference type="SUPFAM" id="SSF52218">
    <property type="entry name" value="Flavoproteins"/>
    <property type="match status" value="1"/>
</dbReference>
<accession>A0A9D1L578</accession>
<reference evidence="3" key="2">
    <citation type="journal article" date="2021" name="PeerJ">
        <title>Extensive microbial diversity within the chicken gut microbiome revealed by metagenomics and culture.</title>
        <authorList>
            <person name="Gilroy R."/>
            <person name="Ravi A."/>
            <person name="Getino M."/>
            <person name="Pursley I."/>
            <person name="Horton D.L."/>
            <person name="Alikhan N.F."/>
            <person name="Baker D."/>
            <person name="Gharbi K."/>
            <person name="Hall N."/>
            <person name="Watson M."/>
            <person name="Adriaenssens E.M."/>
            <person name="Foster-Nyarko E."/>
            <person name="Jarju S."/>
            <person name="Secka A."/>
            <person name="Antonio M."/>
            <person name="Oren A."/>
            <person name="Chaudhuri R.R."/>
            <person name="La Ragione R."/>
            <person name="Hildebrand F."/>
            <person name="Pallen M.J."/>
        </authorList>
    </citation>
    <scope>NUCLEOTIDE SEQUENCE</scope>
    <source>
        <strain evidence="3">ChiHjej12B11-29160</strain>
    </source>
</reference>
<dbReference type="Pfam" id="PF02525">
    <property type="entry name" value="Flavodoxin_2"/>
    <property type="match status" value="1"/>
</dbReference>
<gene>
    <name evidence="3" type="ORF">IAD17_02365</name>
</gene>
<dbReference type="PANTHER" id="PTHR47307:SF1">
    <property type="entry name" value="GLUTATHIONE-REGULATED POTASSIUM-EFFLUX SYSTEM ANCILLARY PROTEIN KEFG"/>
    <property type="match status" value="1"/>
</dbReference>
<organism evidence="3 4">
    <name type="scientific">Candidatus Coprovicinus avistercoris</name>
    <dbReference type="NCBI Taxonomy" id="2840754"/>
    <lineage>
        <taxon>Bacteria</taxon>
        <taxon>Bacillati</taxon>
        <taxon>Actinomycetota</taxon>
        <taxon>Coriobacteriia</taxon>
        <taxon>Coriobacteriales</taxon>
        <taxon>Coriobacteriaceae</taxon>
        <taxon>Coriobacteriaceae incertae sedis</taxon>
        <taxon>Candidatus Coprovicinus</taxon>
    </lineage>
</organism>
<dbReference type="InterPro" id="IPR046980">
    <property type="entry name" value="KefG/KefF"/>
</dbReference>
<evidence type="ECO:0000259" key="2">
    <source>
        <dbReference type="Pfam" id="PF02525"/>
    </source>
</evidence>
<evidence type="ECO:0000256" key="1">
    <source>
        <dbReference type="ARBA" id="ARBA00023002"/>
    </source>
</evidence>
<feature type="domain" description="Flavodoxin-like fold" evidence="2">
    <location>
        <begin position="6"/>
        <end position="187"/>
    </location>
</feature>
<reference evidence="3" key="1">
    <citation type="submission" date="2020-10" db="EMBL/GenBank/DDBJ databases">
        <authorList>
            <person name="Gilroy R."/>
        </authorList>
    </citation>
    <scope>NUCLEOTIDE SEQUENCE</scope>
    <source>
        <strain evidence="3">ChiHjej12B11-29160</strain>
    </source>
</reference>
<dbReference type="GO" id="GO:0010181">
    <property type="term" value="F:FMN binding"/>
    <property type="evidence" value="ECO:0007669"/>
    <property type="project" value="TreeGrafter"/>
</dbReference>
<comment type="caution">
    <text evidence="3">The sequence shown here is derived from an EMBL/GenBank/DDBJ whole genome shotgun (WGS) entry which is preliminary data.</text>
</comment>
<evidence type="ECO:0000313" key="4">
    <source>
        <dbReference type="Proteomes" id="UP000824078"/>
    </source>
</evidence>
<protein>
    <submittedName>
        <fullName evidence="3">NAD(P)H-dependent oxidoreductase</fullName>
    </submittedName>
</protein>